<evidence type="ECO:0000256" key="3">
    <source>
        <dbReference type="PROSITE-ProRule" id="PRU01191"/>
    </source>
</evidence>
<name>A0AAN7QF50_TRANT</name>
<keyword evidence="1" id="KW-0805">Transcription regulation</keyword>
<feature type="region of interest" description="Disordered" evidence="4">
    <location>
        <begin position="207"/>
        <end position="249"/>
    </location>
</feature>
<feature type="region of interest" description="Disordered" evidence="4">
    <location>
        <begin position="272"/>
        <end position="308"/>
    </location>
</feature>
<evidence type="ECO:0000256" key="4">
    <source>
        <dbReference type="SAM" id="MobiDB-lite"/>
    </source>
</evidence>
<accession>A0AAN7QF50</accession>
<sequence>MDTVLTEPSSFPSELRFNHGSILIPQYMNLGSGLKPEGMFSAGFLNKVNDPSPPCSTSSETESPEVGDSSTSNSILKFISEILMEEDLDEKPCMLQDCLALQAAEKSFYDVLNQEYDASSSDCCPSFSDSAALSSLQACSSDSSSTCSCHVNSSAEAIQHPELGNLVATCVHLTSAFADLDWYNNSRGRMGENIFFKYLGTSGRTRDAISEGSQNSVSGSSEGKKSHGREEGDSPKEGRSNKQSAVSVEELEQQELFDEVLLCQPGKDGQSCSLDDDCEHQPSRKSAENRSTKGSDGRSGGRRKKNSAKGEVVDLWTLLTQCAQAVAINDHRSSMELIKKIRQHSSHHGDGNQRLAYYFVNGLEARLAGTEAPSYLATAGHGTSAADILKAYQFYVQACPFKRMSNFFSNRTIMRKADTAKSLHIIDFGILYGFQWPCLIQRISKRSCGPTKIRMTGIELPQPGFRPAERVEETGRRLKKYCERFGVQFEYNTIAKKWETIQLEDLKIDRNDFIVVNCLYRLRNLPDESVVMNSPRDTVLKLIRKMEPDLFVHGVVNGTYNAPFFLTRFKEALFHFLSLFDMFDVGQDNRENEQRVMFEKEVFGRDAMNVIACEGVARVERPETYKQWQVRNTRAGFRQIPPYEDIFKNVKRIVKSDYHRDFVIDQDGHWVLLGWKGRVIHAVSCWVPA</sequence>
<evidence type="ECO:0000256" key="1">
    <source>
        <dbReference type="ARBA" id="ARBA00023015"/>
    </source>
</evidence>
<evidence type="ECO:0000256" key="2">
    <source>
        <dbReference type="ARBA" id="ARBA00023163"/>
    </source>
</evidence>
<feature type="compositionally biased region" description="Basic and acidic residues" evidence="4">
    <location>
        <begin position="279"/>
        <end position="296"/>
    </location>
</feature>
<feature type="compositionally biased region" description="Low complexity" evidence="4">
    <location>
        <begin position="210"/>
        <end position="221"/>
    </location>
</feature>
<comment type="caution">
    <text evidence="5">The sequence shown here is derived from an EMBL/GenBank/DDBJ whole genome shotgun (WGS) entry which is preliminary data.</text>
</comment>
<comment type="caution">
    <text evidence="3">Lacks conserved residue(s) required for the propagation of feature annotation.</text>
</comment>
<organism evidence="5 6">
    <name type="scientific">Trapa natans</name>
    <name type="common">Water chestnut</name>
    <dbReference type="NCBI Taxonomy" id="22666"/>
    <lineage>
        <taxon>Eukaryota</taxon>
        <taxon>Viridiplantae</taxon>
        <taxon>Streptophyta</taxon>
        <taxon>Embryophyta</taxon>
        <taxon>Tracheophyta</taxon>
        <taxon>Spermatophyta</taxon>
        <taxon>Magnoliopsida</taxon>
        <taxon>eudicotyledons</taxon>
        <taxon>Gunneridae</taxon>
        <taxon>Pentapetalae</taxon>
        <taxon>rosids</taxon>
        <taxon>malvids</taxon>
        <taxon>Myrtales</taxon>
        <taxon>Lythraceae</taxon>
        <taxon>Trapa</taxon>
    </lineage>
</organism>
<dbReference type="Proteomes" id="UP001346149">
    <property type="component" value="Unassembled WGS sequence"/>
</dbReference>
<feature type="region of interest" description="Leucine repeat II (LRII)" evidence="3">
    <location>
        <begin position="473"/>
        <end position="505"/>
    </location>
</feature>
<gene>
    <name evidence="5" type="ORF">SAY86_008943</name>
</gene>
<keyword evidence="2" id="KW-0804">Transcription</keyword>
<keyword evidence="6" id="KW-1185">Reference proteome</keyword>
<dbReference type="PROSITE" id="PS50985">
    <property type="entry name" value="GRAS"/>
    <property type="match status" value="1"/>
</dbReference>
<dbReference type="AlphaFoldDB" id="A0AAN7QF50"/>
<dbReference type="Pfam" id="PF03514">
    <property type="entry name" value="GRAS"/>
    <property type="match status" value="1"/>
</dbReference>
<feature type="region of interest" description="VHIID" evidence="3">
    <location>
        <begin position="392"/>
        <end position="457"/>
    </location>
</feature>
<feature type="region of interest" description="Leucine repeat I (LRI)" evidence="3">
    <location>
        <begin position="313"/>
        <end position="373"/>
    </location>
</feature>
<dbReference type="EMBL" id="JAXQNO010000024">
    <property type="protein sequence ID" value="KAK4763175.1"/>
    <property type="molecule type" value="Genomic_DNA"/>
</dbReference>
<protein>
    <submittedName>
        <fullName evidence="5">Uncharacterized protein</fullName>
    </submittedName>
</protein>
<comment type="similarity">
    <text evidence="3">Belongs to the GRAS family.</text>
</comment>
<feature type="region of interest" description="Disordered" evidence="4">
    <location>
        <begin position="51"/>
        <end position="71"/>
    </location>
</feature>
<reference evidence="5 6" key="1">
    <citation type="journal article" date="2023" name="Hortic Res">
        <title>Pangenome of water caltrop reveals structural variations and asymmetric subgenome divergence after allopolyploidization.</title>
        <authorList>
            <person name="Zhang X."/>
            <person name="Chen Y."/>
            <person name="Wang L."/>
            <person name="Yuan Y."/>
            <person name="Fang M."/>
            <person name="Shi L."/>
            <person name="Lu R."/>
            <person name="Comes H.P."/>
            <person name="Ma Y."/>
            <person name="Chen Y."/>
            <person name="Huang G."/>
            <person name="Zhou Y."/>
            <person name="Zheng Z."/>
            <person name="Qiu Y."/>
        </authorList>
    </citation>
    <scope>NUCLEOTIDE SEQUENCE [LARGE SCALE GENOMIC DNA]</scope>
    <source>
        <strain evidence="5">F231</strain>
    </source>
</reference>
<proteinExistence type="inferred from homology"/>
<evidence type="ECO:0000313" key="5">
    <source>
        <dbReference type="EMBL" id="KAK4763175.1"/>
    </source>
</evidence>
<evidence type="ECO:0000313" key="6">
    <source>
        <dbReference type="Proteomes" id="UP001346149"/>
    </source>
</evidence>
<dbReference type="PANTHER" id="PTHR31636">
    <property type="entry name" value="OSJNBA0084A10.13 PROTEIN-RELATED"/>
    <property type="match status" value="1"/>
</dbReference>
<feature type="compositionally biased region" description="Basic and acidic residues" evidence="4">
    <location>
        <begin position="222"/>
        <end position="240"/>
    </location>
</feature>
<dbReference type="InterPro" id="IPR005202">
    <property type="entry name" value="TF_GRAS"/>
</dbReference>
<feature type="short sequence motif" description="VHIID" evidence="3">
    <location>
        <begin position="423"/>
        <end position="427"/>
    </location>
</feature>
<feature type="region of interest" description="SAW" evidence="3">
    <location>
        <begin position="612"/>
        <end position="687"/>
    </location>
</feature>